<evidence type="ECO:0000313" key="16">
    <source>
        <dbReference type="Proteomes" id="UP000468638"/>
    </source>
</evidence>
<dbReference type="SUPFAM" id="SSF51905">
    <property type="entry name" value="FAD/NAD(P)-binding domain"/>
    <property type="match status" value="2"/>
</dbReference>
<keyword evidence="15" id="KW-0503">Monooxygenase</keyword>
<evidence type="ECO:0000256" key="5">
    <source>
        <dbReference type="ARBA" id="ARBA00016406"/>
    </source>
</evidence>
<dbReference type="PANTHER" id="PTHR42802:SF1">
    <property type="entry name" value="L-ORNITHINE N(5)-MONOOXYGENASE"/>
    <property type="match status" value="1"/>
</dbReference>
<keyword evidence="9" id="KW-0560">Oxidoreductase</keyword>
<dbReference type="InterPro" id="IPR036188">
    <property type="entry name" value="FAD/NAD-bd_sf"/>
</dbReference>
<comment type="cofactor">
    <cofactor evidence="1">
        <name>FAD</name>
        <dbReference type="ChEBI" id="CHEBI:57692"/>
    </cofactor>
</comment>
<dbReference type="Proteomes" id="UP000468638">
    <property type="component" value="Unassembled WGS sequence"/>
</dbReference>
<comment type="pathway">
    <text evidence="2">Siderophore biosynthesis.</text>
</comment>
<keyword evidence="8" id="KW-0521">NADP</keyword>
<evidence type="ECO:0000313" key="15">
    <source>
        <dbReference type="EMBL" id="MYL34407.1"/>
    </source>
</evidence>
<keyword evidence="7" id="KW-0274">FAD</keyword>
<evidence type="ECO:0000256" key="11">
    <source>
        <dbReference type="ARBA" id="ARBA00031158"/>
    </source>
</evidence>
<sequence length="438" mass="50763">MEKTFYDFVGIGIGPFNLSLAALADKQDQIEGVFFDQTFKMQWHPGMLIQGTDLQVPFMADLVTFADPTSPYTFLNYLHKNNRIYPFFYFQKLEVPRPEYNDYLKWVADKLPSLFFGQKVIDVKEIELGNEEKGYLLDVQDQQTGNIKQYKSRHIVIGTGSKPSVLPGAEKLSQEDIVHTSRYLYEKESILRSNHVTVIGSGQSAAEIVDDLLSEQDDHHYKISWFTRSAGIFQLDTAKLPQELFSPEYVDYFNSLTYEQRMNTLPKLDKLQNGVDPSTLSDIYDWLYHKSVAGKQLDVTIQPLTELTDIKPLEHTYMLELHQWQEDETIHFETDKLILATGYKPNIPKWLKERFGAKIVWEGNEHYKLTRDCEIVFHDDRQHKIFATTDIEHSHATGDNNLGLAVDRNMRMINTMAGKTVYPQSNSTIFQQFTMKRD</sequence>
<evidence type="ECO:0000256" key="1">
    <source>
        <dbReference type="ARBA" id="ARBA00001974"/>
    </source>
</evidence>
<comment type="similarity">
    <text evidence="3">Belongs to the lysine N(6)-hydroxylase/L-ornithine N(5)-oxygenase family.</text>
</comment>
<dbReference type="RefSeq" id="WP_160909805.1">
    <property type="nucleotide sequence ID" value="NZ_WMEQ01000009.1"/>
</dbReference>
<dbReference type="EC" id="1.14.13.59" evidence="4"/>
<accession>A0A6I5A0S9</accession>
<evidence type="ECO:0000256" key="12">
    <source>
        <dbReference type="ARBA" id="ARBA00032493"/>
    </source>
</evidence>
<organism evidence="15 16">
    <name type="scientific">Pontibacillus yanchengensis</name>
    <dbReference type="NCBI Taxonomy" id="462910"/>
    <lineage>
        <taxon>Bacteria</taxon>
        <taxon>Bacillati</taxon>
        <taxon>Bacillota</taxon>
        <taxon>Bacilli</taxon>
        <taxon>Bacillales</taxon>
        <taxon>Bacillaceae</taxon>
        <taxon>Pontibacillus</taxon>
    </lineage>
</organism>
<gene>
    <name evidence="15" type="ORF">GLW05_12450</name>
</gene>
<evidence type="ECO:0000256" key="2">
    <source>
        <dbReference type="ARBA" id="ARBA00004924"/>
    </source>
</evidence>
<keyword evidence="6" id="KW-0285">Flavoprotein</keyword>
<evidence type="ECO:0000256" key="8">
    <source>
        <dbReference type="ARBA" id="ARBA00022857"/>
    </source>
</evidence>
<dbReference type="EMBL" id="WMEQ01000009">
    <property type="protein sequence ID" value="MYL34407.1"/>
    <property type="molecule type" value="Genomic_DNA"/>
</dbReference>
<comment type="catalytic activity">
    <reaction evidence="14">
        <text>L-lysine + NADPH + O2 = N(6)-hydroxy-L-lysine + NADP(+) + H2O</text>
        <dbReference type="Rhea" id="RHEA:23228"/>
        <dbReference type="ChEBI" id="CHEBI:15377"/>
        <dbReference type="ChEBI" id="CHEBI:15379"/>
        <dbReference type="ChEBI" id="CHEBI:32551"/>
        <dbReference type="ChEBI" id="CHEBI:57783"/>
        <dbReference type="ChEBI" id="CHEBI:57820"/>
        <dbReference type="ChEBI" id="CHEBI:58349"/>
        <dbReference type="EC" id="1.14.13.59"/>
    </reaction>
</comment>
<dbReference type="PANTHER" id="PTHR42802">
    <property type="entry name" value="MONOOXYGENASE"/>
    <property type="match status" value="1"/>
</dbReference>
<dbReference type="PRINTS" id="PR00368">
    <property type="entry name" value="FADPNR"/>
</dbReference>
<evidence type="ECO:0000256" key="14">
    <source>
        <dbReference type="ARBA" id="ARBA00048407"/>
    </source>
</evidence>
<name>A0A6I5A0S9_9BACI</name>
<evidence type="ECO:0000256" key="4">
    <source>
        <dbReference type="ARBA" id="ARBA00013076"/>
    </source>
</evidence>
<dbReference type="GO" id="GO:0047091">
    <property type="term" value="F:L-lysine 6-monooxygenase (NADPH) activity"/>
    <property type="evidence" value="ECO:0007669"/>
    <property type="project" value="UniProtKB-EC"/>
</dbReference>
<reference evidence="15 16" key="1">
    <citation type="submission" date="2019-11" db="EMBL/GenBank/DDBJ databases">
        <title>Genome sequences of 17 halophilic strains isolated from different environments.</title>
        <authorList>
            <person name="Furrow R.E."/>
        </authorList>
    </citation>
    <scope>NUCLEOTIDE SEQUENCE [LARGE SCALE GENOMIC DNA]</scope>
    <source>
        <strain evidence="15 16">22514_16_FS</strain>
    </source>
</reference>
<evidence type="ECO:0000256" key="7">
    <source>
        <dbReference type="ARBA" id="ARBA00022827"/>
    </source>
</evidence>
<evidence type="ECO:0000256" key="6">
    <source>
        <dbReference type="ARBA" id="ARBA00022630"/>
    </source>
</evidence>
<evidence type="ECO:0000256" key="9">
    <source>
        <dbReference type="ARBA" id="ARBA00023002"/>
    </source>
</evidence>
<comment type="caution">
    <text evidence="15">The sequence shown here is derived from an EMBL/GenBank/DDBJ whole genome shotgun (WGS) entry which is preliminary data.</text>
</comment>
<dbReference type="Gene3D" id="3.50.50.60">
    <property type="entry name" value="FAD/NAD(P)-binding domain"/>
    <property type="match status" value="1"/>
</dbReference>
<proteinExistence type="inferred from homology"/>
<evidence type="ECO:0000256" key="13">
    <source>
        <dbReference type="ARBA" id="ARBA00032738"/>
    </source>
</evidence>
<protein>
    <recommendedName>
        <fullName evidence="5">L-lysine N6-monooxygenase MbtG</fullName>
        <ecNumber evidence="4">1.14.13.59</ecNumber>
    </recommendedName>
    <alternativeName>
        <fullName evidence="13">Lysine 6-N-hydroxylase</fullName>
    </alternativeName>
    <alternativeName>
        <fullName evidence="12">Lysine N6-hydroxylase</fullName>
    </alternativeName>
    <alternativeName>
        <fullName evidence="10">Lysine-N-oxygenase</fullName>
    </alternativeName>
    <alternativeName>
        <fullName evidence="11">Mycobactin synthase protein G</fullName>
    </alternativeName>
</protein>
<dbReference type="InterPro" id="IPR025700">
    <property type="entry name" value="Lys/Orn_oxygenase"/>
</dbReference>
<evidence type="ECO:0000256" key="10">
    <source>
        <dbReference type="ARBA" id="ARBA00029939"/>
    </source>
</evidence>
<evidence type="ECO:0000256" key="3">
    <source>
        <dbReference type="ARBA" id="ARBA00007588"/>
    </source>
</evidence>
<dbReference type="Pfam" id="PF13434">
    <property type="entry name" value="Lys_Orn_oxgnase"/>
    <property type="match status" value="1"/>
</dbReference>
<dbReference type="AlphaFoldDB" id="A0A6I5A0S9"/>
<dbReference type="OrthoDB" id="7527071at2"/>